<dbReference type="Proteomes" id="UP000077245">
    <property type="component" value="Unassembled WGS sequence"/>
</dbReference>
<evidence type="ECO:0000313" key="1">
    <source>
        <dbReference type="EMBL" id="KZX10425.1"/>
    </source>
</evidence>
<keyword evidence="2" id="KW-1185">Reference proteome</keyword>
<proteinExistence type="predicted"/>
<evidence type="ECO:0000313" key="2">
    <source>
        <dbReference type="Proteomes" id="UP000077245"/>
    </source>
</evidence>
<accession>A0A162FAY7</accession>
<dbReference type="OrthoDB" id="79364at2157"/>
<sequence length="138" mass="16484">MVSVEYDMEKEMEREEKNMSDILNSFSEVNGLEDILKQTLDLYESEFFNKYTKNVSIFADNIVNSNKYNFDSNFLKKNFHLVDNAMLLKKSKIKLFYFPNLWGDTIVFEHFESIFTFCFHILSMKKILKKLALKLDFI</sequence>
<dbReference type="RefSeq" id="WP_067092562.1">
    <property type="nucleotide sequence ID" value="NZ_LWMV01000213.1"/>
</dbReference>
<name>A0A162FAY7_9EURY</name>
<gene>
    <name evidence="1" type="ORF">MBCUR_17960</name>
</gene>
<organism evidence="1 2">
    <name type="scientific">Methanobrevibacter curvatus</name>
    <dbReference type="NCBI Taxonomy" id="49547"/>
    <lineage>
        <taxon>Archaea</taxon>
        <taxon>Methanobacteriati</taxon>
        <taxon>Methanobacteriota</taxon>
        <taxon>Methanomada group</taxon>
        <taxon>Methanobacteria</taxon>
        <taxon>Methanobacteriales</taxon>
        <taxon>Methanobacteriaceae</taxon>
        <taxon>Methanobrevibacter</taxon>
    </lineage>
</organism>
<comment type="caution">
    <text evidence="1">The sequence shown here is derived from an EMBL/GenBank/DDBJ whole genome shotgun (WGS) entry which is preliminary data.</text>
</comment>
<protein>
    <submittedName>
        <fullName evidence="1">Uncharacterized protein</fullName>
    </submittedName>
</protein>
<dbReference type="PATRIC" id="fig|49547.3.peg.1896"/>
<dbReference type="AlphaFoldDB" id="A0A162FAY7"/>
<reference evidence="1 2" key="1">
    <citation type="submission" date="2016-04" db="EMBL/GenBank/DDBJ databases">
        <title>Genome sequence of Methanobrevibacter curvatus DSM 11111.</title>
        <authorList>
            <person name="Poehlein A."/>
            <person name="Seedorf H."/>
            <person name="Daniel R."/>
        </authorList>
    </citation>
    <scope>NUCLEOTIDE SEQUENCE [LARGE SCALE GENOMIC DNA]</scope>
    <source>
        <strain evidence="1 2">DSM 11111</strain>
    </source>
</reference>
<dbReference type="EMBL" id="LWMV01000213">
    <property type="protein sequence ID" value="KZX10425.1"/>
    <property type="molecule type" value="Genomic_DNA"/>
</dbReference>